<accession>A0A2M7B586</accession>
<proteinExistence type="predicted"/>
<evidence type="ECO:0000256" key="1">
    <source>
        <dbReference type="SAM" id="MobiDB-lite"/>
    </source>
</evidence>
<sequence length="103" mass="11664">MEGFKGRKFFAREPSESPPPARQRGAGQKMSLHFLILRAPIFSFRRKRQFFCEAGRRFPPAPTCASPKASARRGLRRAGIRLFRKTCPVGNLFSFGVGSSYRI</sequence>
<reference evidence="3" key="1">
    <citation type="submission" date="2017-09" db="EMBL/GenBank/DDBJ databases">
        <title>Depth-based differentiation of microbial function through sediment-hosted aquifers and enrichment of novel symbionts in the deep terrestrial subsurface.</title>
        <authorList>
            <person name="Probst A.J."/>
            <person name="Ladd B."/>
            <person name="Jarett J.K."/>
            <person name="Geller-Mcgrath D.E."/>
            <person name="Sieber C.M.K."/>
            <person name="Emerson J.B."/>
            <person name="Anantharaman K."/>
            <person name="Thomas B.C."/>
            <person name="Malmstrom R."/>
            <person name="Stieglmeier M."/>
            <person name="Klingl A."/>
            <person name="Woyke T."/>
            <person name="Ryan C.M."/>
            <person name="Banfield J.F."/>
        </authorList>
    </citation>
    <scope>NUCLEOTIDE SEQUENCE [LARGE SCALE GENOMIC DNA]</scope>
</reference>
<protein>
    <submittedName>
        <fullName evidence="2">Uncharacterized protein</fullName>
    </submittedName>
</protein>
<gene>
    <name evidence="2" type="ORF">COS61_02255</name>
</gene>
<name>A0A2M7B586_9BACT</name>
<evidence type="ECO:0000313" key="2">
    <source>
        <dbReference type="EMBL" id="PIU98283.1"/>
    </source>
</evidence>
<evidence type="ECO:0000313" key="3">
    <source>
        <dbReference type="Proteomes" id="UP000228949"/>
    </source>
</evidence>
<feature type="region of interest" description="Disordered" evidence="1">
    <location>
        <begin position="1"/>
        <end position="27"/>
    </location>
</feature>
<dbReference type="AlphaFoldDB" id="A0A2M7B586"/>
<comment type="caution">
    <text evidence="2">The sequence shown here is derived from an EMBL/GenBank/DDBJ whole genome shotgun (WGS) entry which is preliminary data.</text>
</comment>
<dbReference type="Proteomes" id="UP000228949">
    <property type="component" value="Unassembled WGS sequence"/>
</dbReference>
<dbReference type="EMBL" id="PEVJ01000054">
    <property type="protein sequence ID" value="PIU98283.1"/>
    <property type="molecule type" value="Genomic_DNA"/>
</dbReference>
<organism evidence="2 3">
    <name type="scientific">Candidatus Wolfebacteria bacterium CG03_land_8_20_14_0_80_40_12</name>
    <dbReference type="NCBI Taxonomy" id="1975069"/>
    <lineage>
        <taxon>Bacteria</taxon>
        <taxon>Candidatus Wolfeibacteriota</taxon>
    </lineage>
</organism>